<evidence type="ECO:0000256" key="1">
    <source>
        <dbReference type="ARBA" id="ARBA00008520"/>
    </source>
</evidence>
<evidence type="ECO:0000256" key="3">
    <source>
        <dbReference type="ARBA" id="ARBA00022729"/>
    </source>
</evidence>
<dbReference type="Pfam" id="PF01547">
    <property type="entry name" value="SBP_bac_1"/>
    <property type="match status" value="1"/>
</dbReference>
<evidence type="ECO:0000313" key="6">
    <source>
        <dbReference type="Proteomes" id="UP000243799"/>
    </source>
</evidence>
<dbReference type="RefSeq" id="WP_091668578.1">
    <property type="nucleotide sequence ID" value="NZ_FOKG01000001.1"/>
</dbReference>
<dbReference type="PANTHER" id="PTHR30061">
    <property type="entry name" value="MALTOSE-BINDING PERIPLASMIC PROTEIN"/>
    <property type="match status" value="1"/>
</dbReference>
<name>A0A1I0VR91_9PSEU</name>
<dbReference type="PROSITE" id="PS51257">
    <property type="entry name" value="PROKAR_LIPOPROTEIN"/>
    <property type="match status" value="1"/>
</dbReference>
<dbReference type="GO" id="GO:0042956">
    <property type="term" value="P:maltodextrin transmembrane transport"/>
    <property type="evidence" value="ECO:0007669"/>
    <property type="project" value="TreeGrafter"/>
</dbReference>
<reference evidence="6" key="1">
    <citation type="submission" date="2016-10" db="EMBL/GenBank/DDBJ databases">
        <authorList>
            <person name="Varghese N."/>
            <person name="Submissions S."/>
        </authorList>
    </citation>
    <scope>NUCLEOTIDE SEQUENCE [LARGE SCALE GENOMIC DNA]</scope>
    <source>
        <strain evidence="6">CGMCC 4.3568</strain>
    </source>
</reference>
<dbReference type="Proteomes" id="UP000243799">
    <property type="component" value="Unassembled WGS sequence"/>
</dbReference>
<keyword evidence="6" id="KW-1185">Reference proteome</keyword>
<evidence type="ECO:0000313" key="5">
    <source>
        <dbReference type="EMBL" id="SFA78852.1"/>
    </source>
</evidence>
<dbReference type="Gene3D" id="3.40.190.10">
    <property type="entry name" value="Periplasmic binding protein-like II"/>
    <property type="match status" value="2"/>
</dbReference>
<keyword evidence="3 4" id="KW-0732">Signal</keyword>
<organism evidence="5 6">
    <name type="scientific">Amycolatopsis marina</name>
    <dbReference type="NCBI Taxonomy" id="490629"/>
    <lineage>
        <taxon>Bacteria</taxon>
        <taxon>Bacillati</taxon>
        <taxon>Actinomycetota</taxon>
        <taxon>Actinomycetes</taxon>
        <taxon>Pseudonocardiales</taxon>
        <taxon>Pseudonocardiaceae</taxon>
        <taxon>Amycolatopsis</taxon>
    </lineage>
</organism>
<dbReference type="SUPFAM" id="SSF53850">
    <property type="entry name" value="Periplasmic binding protein-like II"/>
    <property type="match status" value="1"/>
</dbReference>
<dbReference type="PANTHER" id="PTHR30061:SF50">
    <property type="entry name" value="MALTOSE_MALTODEXTRIN-BINDING PERIPLASMIC PROTEIN"/>
    <property type="match status" value="1"/>
</dbReference>
<sequence length="432" mass="45490">MKRATRAAAVFAAVGLVGAITAGCGSDDANDQSVAAAQDPNSVSGTVTWWDTSDATNEAPAFRELVKRFEAKYPKIKVDYANVPFDGADDKFKTAAQAGDGAPDVMRADVGWTPTFAKLGYLQPLDGTPALANDDDYLPVAYESNKLDGKTYGVPEVTDTLALLYNKAHFAKAGITEPPGNWDELRTTAQKLEQANGTTGIFLHADSYYLLPFVYGQGGDYVDLEGKRITLNSDKVAGAVRTAQELTAEGVGATDTSANGYTNMQNGFKNGDVSMVLNGPWSVSDYLSGKAFADAENLGVAPMPAGPAGQGGPAGGHNLVIYAGSPDLAASYLFVEFMNSVESQQYIAEQNNTLPTRQSVYEVPSIAENQVISSFQTPMESANPRPAAPGAGDLYDLLTPFYQKILGGQASIEDALGDAQQKASGAVPGFES</sequence>
<dbReference type="AlphaFoldDB" id="A0A1I0VR91"/>
<evidence type="ECO:0000256" key="4">
    <source>
        <dbReference type="SAM" id="SignalP"/>
    </source>
</evidence>
<dbReference type="InterPro" id="IPR006059">
    <property type="entry name" value="SBP"/>
</dbReference>
<dbReference type="GO" id="GO:0015768">
    <property type="term" value="P:maltose transport"/>
    <property type="evidence" value="ECO:0007669"/>
    <property type="project" value="TreeGrafter"/>
</dbReference>
<keyword evidence="2" id="KW-0813">Transport</keyword>
<accession>A0A1I0VR91</accession>
<evidence type="ECO:0000256" key="2">
    <source>
        <dbReference type="ARBA" id="ARBA00022448"/>
    </source>
</evidence>
<proteinExistence type="inferred from homology"/>
<gene>
    <name evidence="5" type="ORF">SAMN05216266_101435</name>
</gene>
<feature type="chain" id="PRO_5038632490" evidence="4">
    <location>
        <begin position="23"/>
        <end position="432"/>
    </location>
</feature>
<protein>
    <submittedName>
        <fullName evidence="5">Carbohydrate ABC transporter substrate-binding protein, CUT1 family</fullName>
    </submittedName>
</protein>
<dbReference type="GO" id="GO:0055052">
    <property type="term" value="C:ATP-binding cassette (ABC) transporter complex, substrate-binding subunit-containing"/>
    <property type="evidence" value="ECO:0007669"/>
    <property type="project" value="TreeGrafter"/>
</dbReference>
<comment type="similarity">
    <text evidence="1">Belongs to the bacterial solute-binding protein 1 family.</text>
</comment>
<dbReference type="OrthoDB" id="9795467at2"/>
<dbReference type="EMBL" id="FOKG01000001">
    <property type="protein sequence ID" value="SFA78852.1"/>
    <property type="molecule type" value="Genomic_DNA"/>
</dbReference>
<dbReference type="STRING" id="490629.SAMN05216266_101435"/>
<dbReference type="GO" id="GO:1901982">
    <property type="term" value="F:maltose binding"/>
    <property type="evidence" value="ECO:0007669"/>
    <property type="project" value="TreeGrafter"/>
</dbReference>
<feature type="signal peptide" evidence="4">
    <location>
        <begin position="1"/>
        <end position="22"/>
    </location>
</feature>